<protein>
    <submittedName>
        <fullName evidence="6">Uncharacterized protein</fullName>
    </submittedName>
</protein>
<dbReference type="Pfam" id="PF08448">
    <property type="entry name" value="PAS_4"/>
    <property type="match status" value="1"/>
</dbReference>
<dbReference type="Gene3D" id="3.30.450.20">
    <property type="entry name" value="PAS domain"/>
    <property type="match status" value="1"/>
</dbReference>
<dbReference type="PANTHER" id="PTHR43156:SF2">
    <property type="entry name" value="STAGE II SPORULATION PROTEIN E"/>
    <property type="match status" value="1"/>
</dbReference>
<evidence type="ECO:0000259" key="4">
    <source>
        <dbReference type="PROSITE" id="PS50801"/>
    </source>
</evidence>
<dbReference type="InterPro" id="IPR003594">
    <property type="entry name" value="HATPase_dom"/>
</dbReference>
<dbReference type="InterPro" id="IPR036513">
    <property type="entry name" value="STAS_dom_sf"/>
</dbReference>
<sequence length="658" mass="68438">MEQDSTPPSDGAPLGELVTMRAVLDALPVFMVAVEGPELRVVAMSASVRALAERSEWLGTPLAEVYPELAVQGVLELYAEVYRTGQPFSAPEWRLELAGPGGSGVAELVVHWTSVPWRWPDGSVRGVIGVAHDVTEQVRARERAEQEAAESGRRYERARDVVSELQQALLPTAVPVLPRFDIAARYLVAGAEQSAGGDWFDVRPLAGGRVGLAVGDVVGHGVAAAAVMSQLRAVLGDALETTSGPAAAVDRLERFAESLPGARSATVVVAVIDPAAGTLEYLTRGHPAPVLVDASGTGRQLLGSGGGPLGSDGGSVQRTQLADGDVLVLFTDGLVERAGRSYTAGLDELTRLAEAASVGQLWPTGTSPSAVERICTDAVELLTRGSLADDVTVLAVSLQPPVPPLRTHVRASAAELPLLRAQLRGWLAALPPDPADQLALELAVGEAVDNAVEHGFHHVSPGTVLLALRLGEDGRVHVRIDDDGIWRPPASPGSDRGRGLALIGSLGEDLVVDGQPTGTTVTFSRRLSRPVSTTPTRAVPSAAPPADDGRFDTLVVGEPPVLRVRGPVDGLAAERFRAELAGLSRGGSVPLTVDLTEVSHLTSTGVAALADLLRPADREHVPVLVAPTGTPAAFVLDLVGLPRQATGPVPGGEPGDRP</sequence>
<dbReference type="OMA" id="MNFTRWS"/>
<dbReference type="eggNOG" id="COG2172">
    <property type="taxonomic scope" value="Bacteria"/>
</dbReference>
<evidence type="ECO:0000259" key="5">
    <source>
        <dbReference type="PROSITE" id="PS51746"/>
    </source>
</evidence>
<feature type="domain" description="PAC" evidence="3">
    <location>
        <begin position="89"/>
        <end position="146"/>
    </location>
</feature>
<dbReference type="Gene3D" id="3.30.565.10">
    <property type="entry name" value="Histidine kinase-like ATPase, C-terminal domain"/>
    <property type="match status" value="1"/>
</dbReference>
<organism evidence="6 7">
    <name type="scientific">Modestobacter italicus (strain DSM 44449 / CECT 9708 / BC 501)</name>
    <dbReference type="NCBI Taxonomy" id="2732864"/>
    <lineage>
        <taxon>Bacteria</taxon>
        <taxon>Bacillati</taxon>
        <taxon>Actinomycetota</taxon>
        <taxon>Actinomycetes</taxon>
        <taxon>Geodermatophilales</taxon>
        <taxon>Geodermatophilaceae</taxon>
        <taxon>Modestobacter</taxon>
    </lineage>
</organism>
<dbReference type="InterPro" id="IPR000700">
    <property type="entry name" value="PAS-assoc_C"/>
</dbReference>
<dbReference type="PROSITE" id="PS51746">
    <property type="entry name" value="PPM_2"/>
    <property type="match status" value="1"/>
</dbReference>
<name>I4EQ25_MODI5</name>
<feature type="domain" description="PPM-type phosphatase" evidence="5">
    <location>
        <begin position="181"/>
        <end position="398"/>
    </location>
</feature>
<dbReference type="STRING" id="477641.MODMU_0016"/>
<dbReference type="GO" id="GO:0016791">
    <property type="term" value="F:phosphatase activity"/>
    <property type="evidence" value="ECO:0007669"/>
    <property type="project" value="TreeGrafter"/>
</dbReference>
<dbReference type="CDD" id="cd07043">
    <property type="entry name" value="STAS_anti-anti-sigma_factors"/>
    <property type="match status" value="1"/>
</dbReference>
<dbReference type="Pfam" id="PF13581">
    <property type="entry name" value="HATPase_c_2"/>
    <property type="match status" value="1"/>
</dbReference>
<reference evidence="6 7" key="1">
    <citation type="journal article" date="2012" name="J. Bacteriol.">
        <title>Genome Sequence of Radiation-Resistant Modestobacter marinus Strain BC501, a Representative Actinobacterium That Thrives on Calcareous Stone Surfaces.</title>
        <authorList>
            <person name="Normand P."/>
            <person name="Gury J."/>
            <person name="Pujic P."/>
            <person name="Chouaia B."/>
            <person name="Crotti E."/>
            <person name="Brusetti L."/>
            <person name="Daffonchio D."/>
            <person name="Vacherie B."/>
            <person name="Barbe V."/>
            <person name="Medigue C."/>
            <person name="Calteau A."/>
            <person name="Ghodhbane-Gtari F."/>
            <person name="Essoussi I."/>
            <person name="Nouioui I."/>
            <person name="Abbassi-Ghozzi I."/>
            <person name="Gtari M."/>
        </authorList>
    </citation>
    <scope>NUCLEOTIDE SEQUENCE [LARGE SCALE GENOMIC DNA]</scope>
    <source>
        <strain evidence="7">BC 501</strain>
    </source>
</reference>
<feature type="compositionally biased region" description="Polar residues" evidence="2">
    <location>
        <begin position="527"/>
        <end position="536"/>
    </location>
</feature>
<dbReference type="InterPro" id="IPR035965">
    <property type="entry name" value="PAS-like_dom_sf"/>
</dbReference>
<dbReference type="InterPro" id="IPR013656">
    <property type="entry name" value="PAS_4"/>
</dbReference>
<dbReference type="InterPro" id="IPR052016">
    <property type="entry name" value="Bact_Sigma-Reg"/>
</dbReference>
<dbReference type="eggNOG" id="COG2208">
    <property type="taxonomic scope" value="Bacteria"/>
</dbReference>
<evidence type="ECO:0000256" key="2">
    <source>
        <dbReference type="SAM" id="MobiDB-lite"/>
    </source>
</evidence>
<dbReference type="Gene3D" id="3.30.750.24">
    <property type="entry name" value="STAS domain"/>
    <property type="match status" value="1"/>
</dbReference>
<dbReference type="KEGG" id="mmar:MODMU_0016"/>
<dbReference type="Pfam" id="PF01740">
    <property type="entry name" value="STAS"/>
    <property type="match status" value="1"/>
</dbReference>
<dbReference type="InterPro" id="IPR036457">
    <property type="entry name" value="PPM-type-like_dom_sf"/>
</dbReference>
<dbReference type="PROSITE" id="PS50801">
    <property type="entry name" value="STAS"/>
    <property type="match status" value="1"/>
</dbReference>
<keyword evidence="7" id="KW-1185">Reference proteome</keyword>
<accession>I4EQ25</accession>
<dbReference type="SUPFAM" id="SSF55785">
    <property type="entry name" value="PYP-like sensor domain (PAS domain)"/>
    <property type="match status" value="1"/>
</dbReference>
<dbReference type="Pfam" id="PF07228">
    <property type="entry name" value="SpoIIE"/>
    <property type="match status" value="1"/>
</dbReference>
<dbReference type="PROSITE" id="PS50113">
    <property type="entry name" value="PAC"/>
    <property type="match status" value="1"/>
</dbReference>
<dbReference type="OrthoDB" id="163538at2"/>
<evidence type="ECO:0000313" key="6">
    <source>
        <dbReference type="EMBL" id="CCH85488.1"/>
    </source>
</evidence>
<dbReference type="PANTHER" id="PTHR43156">
    <property type="entry name" value="STAGE II SPORULATION PROTEIN E-RELATED"/>
    <property type="match status" value="1"/>
</dbReference>
<dbReference type="EMBL" id="FO203431">
    <property type="protein sequence ID" value="CCH85488.1"/>
    <property type="molecule type" value="Genomic_DNA"/>
</dbReference>
<feature type="domain" description="STAS" evidence="4">
    <location>
        <begin position="561"/>
        <end position="641"/>
    </location>
</feature>
<dbReference type="HOGENOM" id="CLU_030485_0_0_11"/>
<dbReference type="SUPFAM" id="SSF81606">
    <property type="entry name" value="PP2C-like"/>
    <property type="match status" value="1"/>
</dbReference>
<proteinExistence type="predicted"/>
<dbReference type="InterPro" id="IPR002645">
    <property type="entry name" value="STAS_dom"/>
</dbReference>
<dbReference type="eggNOG" id="COG1366">
    <property type="taxonomic scope" value="Bacteria"/>
</dbReference>
<dbReference type="Proteomes" id="UP000006461">
    <property type="component" value="Chromosome"/>
</dbReference>
<dbReference type="InterPro" id="IPR036890">
    <property type="entry name" value="HATPase_C_sf"/>
</dbReference>
<dbReference type="PATRIC" id="fig|477641.3.peg.15"/>
<evidence type="ECO:0000313" key="7">
    <source>
        <dbReference type="Proteomes" id="UP000006461"/>
    </source>
</evidence>
<dbReference type="AlphaFoldDB" id="I4EQ25"/>
<dbReference type="CDD" id="cd16936">
    <property type="entry name" value="HATPase_RsbW-like"/>
    <property type="match status" value="1"/>
</dbReference>
<evidence type="ECO:0000259" key="3">
    <source>
        <dbReference type="PROSITE" id="PS50113"/>
    </source>
</evidence>
<dbReference type="InterPro" id="IPR001932">
    <property type="entry name" value="PPM-type_phosphatase-like_dom"/>
</dbReference>
<feature type="region of interest" description="Disordered" evidence="2">
    <location>
        <begin position="527"/>
        <end position="552"/>
    </location>
</feature>
<gene>
    <name evidence="6" type="ordered locus">MODMU_0016</name>
</gene>
<dbReference type="SUPFAM" id="SSF52091">
    <property type="entry name" value="SpoIIaa-like"/>
    <property type="match status" value="1"/>
</dbReference>
<keyword evidence="1" id="KW-0378">Hydrolase</keyword>
<dbReference type="SUPFAM" id="SSF55874">
    <property type="entry name" value="ATPase domain of HSP90 chaperone/DNA topoisomerase II/histidine kinase"/>
    <property type="match status" value="1"/>
</dbReference>
<dbReference type="Gene3D" id="3.60.40.10">
    <property type="entry name" value="PPM-type phosphatase domain"/>
    <property type="match status" value="1"/>
</dbReference>
<dbReference type="SMART" id="SM00331">
    <property type="entry name" value="PP2C_SIG"/>
    <property type="match status" value="1"/>
</dbReference>
<evidence type="ECO:0000256" key="1">
    <source>
        <dbReference type="ARBA" id="ARBA00022801"/>
    </source>
</evidence>